<evidence type="ECO:0000259" key="5">
    <source>
        <dbReference type="PROSITE" id="PS50983"/>
    </source>
</evidence>
<dbReference type="PROSITE" id="PS50983">
    <property type="entry name" value="FE_B12_PBP"/>
    <property type="match status" value="1"/>
</dbReference>
<evidence type="ECO:0000256" key="2">
    <source>
        <dbReference type="ARBA" id="ARBA00022729"/>
    </source>
</evidence>
<feature type="signal peptide" evidence="4">
    <location>
        <begin position="1"/>
        <end position="22"/>
    </location>
</feature>
<dbReference type="EMBL" id="JACJHX010000016">
    <property type="protein sequence ID" value="MBA9028622.1"/>
    <property type="molecule type" value="Genomic_DNA"/>
</dbReference>
<keyword evidence="2 4" id="KW-0732">Signal</keyword>
<protein>
    <submittedName>
        <fullName evidence="6">Iron complex transport system substrate-binding protein</fullName>
    </submittedName>
</protein>
<evidence type="ECO:0000256" key="3">
    <source>
        <dbReference type="SAM" id="MobiDB-lite"/>
    </source>
</evidence>
<comment type="caution">
    <text evidence="6">The sequence shown here is derived from an EMBL/GenBank/DDBJ whole genome shotgun (WGS) entry which is preliminary data.</text>
</comment>
<dbReference type="InterPro" id="IPR054828">
    <property type="entry name" value="Vit_B12_bind_prot"/>
</dbReference>
<feature type="region of interest" description="Disordered" evidence="3">
    <location>
        <begin position="30"/>
        <end position="50"/>
    </location>
</feature>
<dbReference type="SUPFAM" id="SSF53807">
    <property type="entry name" value="Helical backbone' metal receptor"/>
    <property type="match status" value="1"/>
</dbReference>
<reference evidence="6 7" key="1">
    <citation type="submission" date="2020-08" db="EMBL/GenBank/DDBJ databases">
        <title>Genomic Encyclopedia of Type Strains, Phase IV (KMG-IV): sequencing the most valuable type-strain genomes for metagenomic binning, comparative biology and taxonomic classification.</title>
        <authorList>
            <person name="Goeker M."/>
        </authorList>
    </citation>
    <scope>NUCLEOTIDE SEQUENCE [LARGE SCALE GENOMIC DNA]</scope>
    <source>
        <strain evidence="6 7">DSM 105481</strain>
    </source>
</reference>
<evidence type="ECO:0000256" key="1">
    <source>
        <dbReference type="ARBA" id="ARBA00008814"/>
    </source>
</evidence>
<feature type="domain" description="Fe/B12 periplasmic-binding" evidence="5">
    <location>
        <begin position="68"/>
        <end position="321"/>
    </location>
</feature>
<dbReference type="RefSeq" id="WP_028394102.1">
    <property type="nucleotide sequence ID" value="NZ_JACJHX010000016.1"/>
</dbReference>
<evidence type="ECO:0000256" key="4">
    <source>
        <dbReference type="SAM" id="SignalP"/>
    </source>
</evidence>
<proteinExistence type="inferred from homology"/>
<organism evidence="6 7">
    <name type="scientific">Peribacillus huizhouensis</name>
    <dbReference type="NCBI Taxonomy" id="1501239"/>
    <lineage>
        <taxon>Bacteria</taxon>
        <taxon>Bacillati</taxon>
        <taxon>Bacillota</taxon>
        <taxon>Bacilli</taxon>
        <taxon>Bacillales</taxon>
        <taxon>Bacillaceae</taxon>
        <taxon>Peribacillus</taxon>
    </lineage>
</organism>
<sequence>MKQFISNNWLLALMLSFTLVLAGCGNNNQSAPNKDDAPASEVKQEKDQPYSVTDDLGNKITFDKVPEKVISLQPSNTEILFALGAGEKIVGVTDVDNYPEKAADIESVSDSMNINAEKIIALNPDVIIAYTIGDEATLQPLKDAGIPIFVIASAATFEDVYGDIQQIAEVMGVKEKGAEIVDAIKNQIAAVVDKTDTVNEKKSVYLEISPAPEIYTPGKKTFQQEILAKAGVTNIFEDQEGWIKVSEEEIIKRNPDVITTTAGFIENPEQEIKTRTGWDQLTAVKEDKVYYLNEDVMSRPGPRIGEAVELVAKTVYPELFK</sequence>
<dbReference type="Gene3D" id="3.40.50.1980">
    <property type="entry name" value="Nitrogenase molybdenum iron protein domain"/>
    <property type="match status" value="2"/>
</dbReference>
<keyword evidence="7" id="KW-1185">Reference proteome</keyword>
<gene>
    <name evidence="6" type="ORF">HNP81_003942</name>
</gene>
<dbReference type="InterPro" id="IPR002491">
    <property type="entry name" value="ABC_transptr_periplasmic_BD"/>
</dbReference>
<evidence type="ECO:0000313" key="7">
    <source>
        <dbReference type="Proteomes" id="UP000626697"/>
    </source>
</evidence>
<name>A0ABR6CUC3_9BACI</name>
<dbReference type="InterPro" id="IPR050902">
    <property type="entry name" value="ABC_Transporter_SBP"/>
</dbReference>
<evidence type="ECO:0000313" key="6">
    <source>
        <dbReference type="EMBL" id="MBA9028622.1"/>
    </source>
</evidence>
<dbReference type="PANTHER" id="PTHR30535">
    <property type="entry name" value="VITAMIN B12-BINDING PROTEIN"/>
    <property type="match status" value="1"/>
</dbReference>
<dbReference type="PROSITE" id="PS51257">
    <property type="entry name" value="PROKAR_LIPOPROTEIN"/>
    <property type="match status" value="1"/>
</dbReference>
<feature type="chain" id="PRO_5046776814" evidence="4">
    <location>
        <begin position="23"/>
        <end position="321"/>
    </location>
</feature>
<accession>A0ABR6CUC3</accession>
<comment type="similarity">
    <text evidence="1">Belongs to the bacterial solute-binding protein 8 family.</text>
</comment>
<dbReference type="Pfam" id="PF01497">
    <property type="entry name" value="Peripla_BP_2"/>
    <property type="match status" value="1"/>
</dbReference>
<feature type="compositionally biased region" description="Basic and acidic residues" evidence="3">
    <location>
        <begin position="33"/>
        <end position="48"/>
    </location>
</feature>
<dbReference type="PANTHER" id="PTHR30535:SF34">
    <property type="entry name" value="MOLYBDATE-BINDING PROTEIN MOLA"/>
    <property type="match status" value="1"/>
</dbReference>
<dbReference type="NCBIfam" id="NF038402">
    <property type="entry name" value="TroA_like"/>
    <property type="match status" value="1"/>
</dbReference>
<dbReference type="CDD" id="cd01143">
    <property type="entry name" value="YvrC"/>
    <property type="match status" value="1"/>
</dbReference>
<dbReference type="Proteomes" id="UP000626697">
    <property type="component" value="Unassembled WGS sequence"/>
</dbReference>